<keyword evidence="2" id="KW-1185">Reference proteome</keyword>
<evidence type="ECO:0000313" key="1">
    <source>
        <dbReference type="EMBL" id="GMH28948.1"/>
    </source>
</evidence>
<sequence length="136" mass="14919">MPETCLEGKKSVETWSPQWSLVLVGCERNFQFGQNRLSWQWDRATFGVGENPGVELRPNCGKFRRAVSGNFSGKAGRADVSGNFPEEAGQAAAVSGNFPEEAGQAAAVSENFRSAVIDNFRRDEKLRVEIRSTSCS</sequence>
<dbReference type="AlphaFoldDB" id="A0AAD3Y4K4"/>
<dbReference type="Proteomes" id="UP001279734">
    <property type="component" value="Unassembled WGS sequence"/>
</dbReference>
<comment type="caution">
    <text evidence="1">The sequence shown here is derived from an EMBL/GenBank/DDBJ whole genome shotgun (WGS) entry which is preliminary data.</text>
</comment>
<dbReference type="EMBL" id="BSYO01000035">
    <property type="protein sequence ID" value="GMH28948.1"/>
    <property type="molecule type" value="Genomic_DNA"/>
</dbReference>
<reference evidence="1" key="1">
    <citation type="submission" date="2023-05" db="EMBL/GenBank/DDBJ databases">
        <title>Nepenthes gracilis genome sequencing.</title>
        <authorList>
            <person name="Fukushima K."/>
        </authorList>
    </citation>
    <scope>NUCLEOTIDE SEQUENCE</scope>
    <source>
        <strain evidence="1">SING2019-196</strain>
    </source>
</reference>
<name>A0AAD3Y4K4_NEPGR</name>
<proteinExistence type="predicted"/>
<organism evidence="1 2">
    <name type="scientific">Nepenthes gracilis</name>
    <name type="common">Slender pitcher plant</name>
    <dbReference type="NCBI Taxonomy" id="150966"/>
    <lineage>
        <taxon>Eukaryota</taxon>
        <taxon>Viridiplantae</taxon>
        <taxon>Streptophyta</taxon>
        <taxon>Embryophyta</taxon>
        <taxon>Tracheophyta</taxon>
        <taxon>Spermatophyta</taxon>
        <taxon>Magnoliopsida</taxon>
        <taxon>eudicotyledons</taxon>
        <taxon>Gunneridae</taxon>
        <taxon>Pentapetalae</taxon>
        <taxon>Caryophyllales</taxon>
        <taxon>Nepenthaceae</taxon>
        <taxon>Nepenthes</taxon>
    </lineage>
</organism>
<accession>A0AAD3Y4K4</accession>
<protein>
    <submittedName>
        <fullName evidence="1">Uncharacterized protein</fullName>
    </submittedName>
</protein>
<evidence type="ECO:0000313" key="2">
    <source>
        <dbReference type="Proteomes" id="UP001279734"/>
    </source>
</evidence>
<gene>
    <name evidence="1" type="ORF">Nepgr_030791</name>
</gene>